<dbReference type="KEGG" id="rcu:8268432"/>
<evidence type="ECO:0000256" key="4">
    <source>
        <dbReference type="SAM" id="Coils"/>
    </source>
</evidence>
<evidence type="ECO:0000256" key="5">
    <source>
        <dbReference type="SAM" id="Phobius"/>
    </source>
</evidence>
<dbReference type="Pfam" id="PF07719">
    <property type="entry name" value="TPR_2"/>
    <property type="match status" value="1"/>
</dbReference>
<feature type="repeat" description="TPR" evidence="3">
    <location>
        <begin position="169"/>
        <end position="202"/>
    </location>
</feature>
<dbReference type="InterPro" id="IPR050498">
    <property type="entry name" value="Ycf3"/>
</dbReference>
<keyword evidence="4" id="KW-0175">Coiled coil</keyword>
<gene>
    <name evidence="6" type="ORF">RCOM_1039710</name>
</gene>
<keyword evidence="1" id="KW-0677">Repeat</keyword>
<dbReference type="PROSITE" id="PS50005">
    <property type="entry name" value="TPR"/>
    <property type="match status" value="1"/>
</dbReference>
<dbReference type="EMBL" id="EQ973783">
    <property type="protein sequence ID" value="EEF48641.1"/>
    <property type="molecule type" value="Genomic_DNA"/>
</dbReference>
<sequence>MMSDILIQAALILISVIMYLAMHNIPQKALAKFREYRGRAGAEAKRQFVLGAQILAQARSPSNSRSRTISLAKQAEEAAIKAISLDPKDAAAHILKALSLDLQGFKSSALDSLDVALSPLAVKSLSEREKGDALFKRAELVMGMNKKEKRVESAIEDLKEAVELSKENANAFRLLGECYEVKEMSEEAKFAYQEALRLNPDLGLAKDALQRLGV</sequence>
<dbReference type="OrthoDB" id="1893133at2759"/>
<keyword evidence="2 3" id="KW-0802">TPR repeat</keyword>
<organism evidence="6 7">
    <name type="scientific">Ricinus communis</name>
    <name type="common">Castor bean</name>
    <dbReference type="NCBI Taxonomy" id="3988"/>
    <lineage>
        <taxon>Eukaryota</taxon>
        <taxon>Viridiplantae</taxon>
        <taxon>Streptophyta</taxon>
        <taxon>Embryophyta</taxon>
        <taxon>Tracheophyta</taxon>
        <taxon>Spermatophyta</taxon>
        <taxon>Magnoliopsida</taxon>
        <taxon>eudicotyledons</taxon>
        <taxon>Gunneridae</taxon>
        <taxon>Pentapetalae</taxon>
        <taxon>rosids</taxon>
        <taxon>fabids</taxon>
        <taxon>Malpighiales</taxon>
        <taxon>Euphorbiaceae</taxon>
        <taxon>Acalyphoideae</taxon>
        <taxon>Acalypheae</taxon>
        <taxon>Ricinus</taxon>
    </lineage>
</organism>
<keyword evidence="5" id="KW-0812">Transmembrane</keyword>
<name>B9RJY9_RICCO</name>
<feature type="coiled-coil region" evidence="4">
    <location>
        <begin position="141"/>
        <end position="168"/>
    </location>
</feature>
<accession>B9RJY9</accession>
<dbReference type="PANTHER" id="PTHR44858:SF1">
    <property type="entry name" value="UDP-N-ACETYLGLUCOSAMINE--PEPTIDE N-ACETYLGLUCOSAMINYLTRANSFERASE SPINDLY-RELATED"/>
    <property type="match status" value="1"/>
</dbReference>
<dbReference type="eggNOG" id="ENOG502RXHU">
    <property type="taxonomic scope" value="Eukaryota"/>
</dbReference>
<dbReference type="InParanoid" id="B9RJY9"/>
<dbReference type="STRING" id="3988.B9RJY9"/>
<keyword evidence="5" id="KW-0472">Membrane</keyword>
<evidence type="ECO:0000256" key="2">
    <source>
        <dbReference type="ARBA" id="ARBA00022803"/>
    </source>
</evidence>
<reference evidence="7" key="1">
    <citation type="journal article" date="2010" name="Nat. Biotechnol.">
        <title>Draft genome sequence of the oilseed species Ricinus communis.</title>
        <authorList>
            <person name="Chan A.P."/>
            <person name="Crabtree J."/>
            <person name="Zhao Q."/>
            <person name="Lorenzi H."/>
            <person name="Orvis J."/>
            <person name="Puiu D."/>
            <person name="Melake-Berhan A."/>
            <person name="Jones K.M."/>
            <person name="Redman J."/>
            <person name="Chen G."/>
            <person name="Cahoon E.B."/>
            <person name="Gedil M."/>
            <person name="Stanke M."/>
            <person name="Haas B.J."/>
            <person name="Wortman J.R."/>
            <person name="Fraser-Liggett C.M."/>
            <person name="Ravel J."/>
            <person name="Rabinowicz P.D."/>
        </authorList>
    </citation>
    <scope>NUCLEOTIDE SEQUENCE [LARGE SCALE GENOMIC DNA]</scope>
    <source>
        <strain evidence="7">cv. Hale</strain>
    </source>
</reference>
<proteinExistence type="predicted"/>
<dbReference type="PANTHER" id="PTHR44858">
    <property type="entry name" value="TETRATRICOPEPTIDE REPEAT PROTEIN 6"/>
    <property type="match status" value="1"/>
</dbReference>
<keyword evidence="7" id="KW-1185">Reference proteome</keyword>
<dbReference type="InterPro" id="IPR011990">
    <property type="entry name" value="TPR-like_helical_dom_sf"/>
</dbReference>
<dbReference type="Proteomes" id="UP000008311">
    <property type="component" value="Unassembled WGS sequence"/>
</dbReference>
<dbReference type="SMART" id="SM00028">
    <property type="entry name" value="TPR"/>
    <property type="match status" value="2"/>
</dbReference>
<evidence type="ECO:0000256" key="3">
    <source>
        <dbReference type="PROSITE-ProRule" id="PRU00339"/>
    </source>
</evidence>
<protein>
    <submittedName>
        <fullName evidence="6">Uncharacterized protein</fullName>
    </submittedName>
</protein>
<feature type="transmembrane region" description="Helical" evidence="5">
    <location>
        <begin position="6"/>
        <end position="25"/>
    </location>
</feature>
<dbReference type="Gene3D" id="1.25.40.10">
    <property type="entry name" value="Tetratricopeptide repeat domain"/>
    <property type="match status" value="2"/>
</dbReference>
<keyword evidence="5" id="KW-1133">Transmembrane helix</keyword>
<dbReference type="InterPro" id="IPR019734">
    <property type="entry name" value="TPR_rpt"/>
</dbReference>
<dbReference type="InterPro" id="IPR013105">
    <property type="entry name" value="TPR_2"/>
</dbReference>
<dbReference type="AlphaFoldDB" id="B9RJY9"/>
<evidence type="ECO:0000256" key="1">
    <source>
        <dbReference type="ARBA" id="ARBA00022737"/>
    </source>
</evidence>
<evidence type="ECO:0000313" key="6">
    <source>
        <dbReference type="EMBL" id="EEF48641.1"/>
    </source>
</evidence>
<dbReference type="OMA" id="AMHNIPQ"/>
<evidence type="ECO:0000313" key="7">
    <source>
        <dbReference type="Proteomes" id="UP000008311"/>
    </source>
</evidence>
<dbReference type="SUPFAM" id="SSF48452">
    <property type="entry name" value="TPR-like"/>
    <property type="match status" value="1"/>
</dbReference>